<keyword evidence="6 8" id="KW-1133">Transmembrane helix</keyword>
<comment type="similarity">
    <text evidence="2">Belongs to the auxin efflux carrier (TC 2.A.69) family.</text>
</comment>
<gene>
    <name evidence="9" type="ORF">MalAC0309_0080</name>
</gene>
<feature type="transmembrane region" description="Helical" evidence="8">
    <location>
        <begin position="83"/>
        <end position="105"/>
    </location>
</feature>
<keyword evidence="3" id="KW-0813">Transport</keyword>
<name>A0A0U5B9F5_9MICO</name>
<feature type="transmembrane region" description="Helical" evidence="8">
    <location>
        <begin position="271"/>
        <end position="292"/>
    </location>
</feature>
<feature type="transmembrane region" description="Helical" evidence="8">
    <location>
        <begin position="304"/>
        <end position="324"/>
    </location>
</feature>
<accession>A0A0U5B9F5</accession>
<dbReference type="Proteomes" id="UP000218965">
    <property type="component" value="Chromosome"/>
</dbReference>
<dbReference type="InterPro" id="IPR038770">
    <property type="entry name" value="Na+/solute_symporter_sf"/>
</dbReference>
<dbReference type="AlphaFoldDB" id="A0A0U5B9F5"/>
<evidence type="ECO:0000256" key="8">
    <source>
        <dbReference type="SAM" id="Phobius"/>
    </source>
</evidence>
<feature type="transmembrane region" description="Helical" evidence="8">
    <location>
        <begin position="20"/>
        <end position="40"/>
    </location>
</feature>
<sequence>MTTSRVRETRQNVRETGSVLGVLTGFAIIGAVVATGYLVARIRLLPDTAQPVLGRLAFFVLSPALLFTVLAEADTSELFSALLPVSIAAAVACFVLYAVVARVLWRRAVPETTVGALASGYTNVNNIGLPVAAYVLGDPALVAPVILFQLVVAGPLALTVLDVSTSGRVSLGRILSQPVRNPIIIGSVLGVVVSVTGLELPDPVLEPFRLIGAAAVPVVLLLFGLSLHGRRVLAAGTGRRDVLLALVLKVAVMPVVAWVVGALVIGLEGAALFTVVTLAALPTAQNVFVYASRFERGTTIARDAVLLSSALSVPALIVIAAFLAP</sequence>
<dbReference type="GO" id="GO:0055085">
    <property type="term" value="P:transmembrane transport"/>
    <property type="evidence" value="ECO:0007669"/>
    <property type="project" value="InterPro"/>
</dbReference>
<dbReference type="InterPro" id="IPR004776">
    <property type="entry name" value="Mem_transp_PIN-like"/>
</dbReference>
<protein>
    <submittedName>
        <fullName evidence="9">Predicted permease</fullName>
    </submittedName>
</protein>
<feature type="transmembrane region" description="Helical" evidence="8">
    <location>
        <begin position="52"/>
        <end position="71"/>
    </location>
</feature>
<evidence type="ECO:0000256" key="5">
    <source>
        <dbReference type="ARBA" id="ARBA00022692"/>
    </source>
</evidence>
<evidence type="ECO:0000256" key="6">
    <source>
        <dbReference type="ARBA" id="ARBA00022989"/>
    </source>
</evidence>
<reference evidence="9 10" key="2">
    <citation type="submission" date="2016-01" db="EMBL/GenBank/DDBJ databases">
        <title>Microcella alkaliphila JAM AC0309 whole genome shotgun sequence.</title>
        <authorList>
            <person name="Kurata A."/>
            <person name="Hirose Y."/>
            <person name="Kishimoto N."/>
            <person name="Kobayashi T."/>
        </authorList>
    </citation>
    <scope>NUCLEOTIDE SEQUENCE [LARGE SCALE GENOMIC DNA]</scope>
    <source>
        <strain evidence="9 10">JAM AC0309</strain>
    </source>
</reference>
<feature type="transmembrane region" description="Helical" evidence="8">
    <location>
        <begin position="141"/>
        <end position="161"/>
    </location>
</feature>
<dbReference type="KEGG" id="malk:MalAC0309_0080"/>
<dbReference type="PANTHER" id="PTHR36838:SF1">
    <property type="entry name" value="SLR1864 PROTEIN"/>
    <property type="match status" value="1"/>
</dbReference>
<dbReference type="GO" id="GO:0005886">
    <property type="term" value="C:plasma membrane"/>
    <property type="evidence" value="ECO:0007669"/>
    <property type="project" value="UniProtKB-SubCell"/>
</dbReference>
<evidence type="ECO:0000313" key="9">
    <source>
        <dbReference type="EMBL" id="BAU30959.1"/>
    </source>
</evidence>
<evidence type="ECO:0000313" key="10">
    <source>
        <dbReference type="Proteomes" id="UP000218965"/>
    </source>
</evidence>
<feature type="transmembrane region" description="Helical" evidence="8">
    <location>
        <begin position="182"/>
        <end position="198"/>
    </location>
</feature>
<feature type="transmembrane region" description="Helical" evidence="8">
    <location>
        <begin position="210"/>
        <end position="230"/>
    </location>
</feature>
<evidence type="ECO:0000256" key="7">
    <source>
        <dbReference type="ARBA" id="ARBA00023136"/>
    </source>
</evidence>
<dbReference type="Pfam" id="PF03547">
    <property type="entry name" value="Mem_trans"/>
    <property type="match status" value="2"/>
</dbReference>
<dbReference type="PANTHER" id="PTHR36838">
    <property type="entry name" value="AUXIN EFFLUX CARRIER FAMILY PROTEIN"/>
    <property type="match status" value="1"/>
</dbReference>
<evidence type="ECO:0000256" key="4">
    <source>
        <dbReference type="ARBA" id="ARBA00022475"/>
    </source>
</evidence>
<keyword evidence="7 8" id="KW-0472">Membrane</keyword>
<proteinExistence type="inferred from homology"/>
<dbReference type="Gene3D" id="1.20.1530.20">
    <property type="match status" value="1"/>
</dbReference>
<evidence type="ECO:0000256" key="3">
    <source>
        <dbReference type="ARBA" id="ARBA00022448"/>
    </source>
</evidence>
<keyword evidence="5 8" id="KW-0812">Transmembrane</keyword>
<comment type="subcellular location">
    <subcellularLocation>
        <location evidence="1">Cell membrane</location>
        <topology evidence="1">Multi-pass membrane protein</topology>
    </subcellularLocation>
</comment>
<dbReference type="EMBL" id="AP017315">
    <property type="protein sequence ID" value="BAU30959.1"/>
    <property type="molecule type" value="Genomic_DNA"/>
</dbReference>
<keyword evidence="4" id="KW-1003">Cell membrane</keyword>
<evidence type="ECO:0000256" key="1">
    <source>
        <dbReference type="ARBA" id="ARBA00004651"/>
    </source>
</evidence>
<feature type="transmembrane region" description="Helical" evidence="8">
    <location>
        <begin position="242"/>
        <end position="265"/>
    </location>
</feature>
<reference evidence="10" key="1">
    <citation type="submission" date="2015-12" db="EMBL/GenBank/DDBJ databases">
        <authorList>
            <person name="Shamseldin A."/>
            <person name="Moawad H."/>
            <person name="Abd El-Rahim W.M."/>
            <person name="Sadowsky M.J."/>
        </authorList>
    </citation>
    <scope>NUCLEOTIDE SEQUENCE [LARGE SCALE GENOMIC DNA]</scope>
    <source>
        <strain evidence="10">JAM AC0309</strain>
    </source>
</reference>
<evidence type="ECO:0000256" key="2">
    <source>
        <dbReference type="ARBA" id="ARBA00010145"/>
    </source>
</evidence>
<organism evidence="9 10">
    <name type="scientific">Microcella alkaliphila</name>
    <dbReference type="NCBI Taxonomy" id="279828"/>
    <lineage>
        <taxon>Bacteria</taxon>
        <taxon>Bacillati</taxon>
        <taxon>Actinomycetota</taxon>
        <taxon>Actinomycetes</taxon>
        <taxon>Micrococcales</taxon>
        <taxon>Microbacteriaceae</taxon>
        <taxon>Microcella</taxon>
    </lineage>
</organism>